<evidence type="ECO:0000313" key="7">
    <source>
        <dbReference type="EMBL" id="SEF83458.1"/>
    </source>
</evidence>
<evidence type="ECO:0000259" key="6">
    <source>
        <dbReference type="Pfam" id="PF01258"/>
    </source>
</evidence>
<proteinExistence type="predicted"/>
<evidence type="ECO:0000256" key="2">
    <source>
        <dbReference type="ARBA" id="ARBA00022771"/>
    </source>
</evidence>
<dbReference type="PROSITE" id="PS51128">
    <property type="entry name" value="ZF_DKSA_2"/>
    <property type="match status" value="1"/>
</dbReference>
<sequence>MGVRTTVDTAVAHHRLEAMLVDLDRSIALLKGENPGPGEPGFDKHPADAGADLSDADRVEAVLEALRRQRNAVLAALQRVAAGTYGRCVTCGKPVAEGRLEARPEAARCVACQARYDRARR</sequence>
<evidence type="ECO:0000313" key="8">
    <source>
        <dbReference type="Proteomes" id="UP000236723"/>
    </source>
</evidence>
<dbReference type="Gene3D" id="1.20.120.910">
    <property type="entry name" value="DksA, coiled-coil domain"/>
    <property type="match status" value="1"/>
</dbReference>
<organism evidence="7 8">
    <name type="scientific">Thermomonospora echinospora</name>
    <dbReference type="NCBI Taxonomy" id="1992"/>
    <lineage>
        <taxon>Bacteria</taxon>
        <taxon>Bacillati</taxon>
        <taxon>Actinomycetota</taxon>
        <taxon>Actinomycetes</taxon>
        <taxon>Streptosporangiales</taxon>
        <taxon>Thermomonosporaceae</taxon>
        <taxon>Thermomonospora</taxon>
    </lineage>
</organism>
<keyword evidence="1" id="KW-0479">Metal-binding</keyword>
<dbReference type="OrthoDB" id="1121111at2"/>
<dbReference type="AlphaFoldDB" id="A0A1H5V9I7"/>
<gene>
    <name evidence="7" type="ORF">SAMN04489712_102208</name>
</gene>
<dbReference type="EMBL" id="FNVO01000002">
    <property type="protein sequence ID" value="SEF83458.1"/>
    <property type="molecule type" value="Genomic_DNA"/>
</dbReference>
<evidence type="ECO:0000256" key="3">
    <source>
        <dbReference type="ARBA" id="ARBA00022833"/>
    </source>
</evidence>
<dbReference type="PANTHER" id="PTHR33823:SF4">
    <property type="entry name" value="GENERAL STRESS PROTEIN 16O"/>
    <property type="match status" value="1"/>
</dbReference>
<dbReference type="Proteomes" id="UP000236723">
    <property type="component" value="Unassembled WGS sequence"/>
</dbReference>
<accession>A0A1H5V9I7</accession>
<keyword evidence="2" id="KW-0863">Zinc-finger</keyword>
<protein>
    <submittedName>
        <fullName evidence="7">DksA/traR C4-type zinc finger</fullName>
    </submittedName>
</protein>
<feature type="region of interest" description="Disordered" evidence="5">
    <location>
        <begin position="31"/>
        <end position="50"/>
    </location>
</feature>
<keyword evidence="3" id="KW-0862">Zinc</keyword>
<dbReference type="Pfam" id="PF01258">
    <property type="entry name" value="zf-dskA_traR"/>
    <property type="match status" value="1"/>
</dbReference>
<feature type="domain" description="Zinc finger DksA/TraR C4-type" evidence="6">
    <location>
        <begin position="83"/>
        <end position="118"/>
    </location>
</feature>
<name>A0A1H5V9I7_9ACTN</name>
<evidence type="ECO:0000256" key="4">
    <source>
        <dbReference type="PROSITE-ProRule" id="PRU00510"/>
    </source>
</evidence>
<dbReference type="GO" id="GO:0008270">
    <property type="term" value="F:zinc ion binding"/>
    <property type="evidence" value="ECO:0007669"/>
    <property type="project" value="UniProtKB-KW"/>
</dbReference>
<feature type="zinc finger region" description="dksA C4-type" evidence="4">
    <location>
        <begin position="88"/>
        <end position="112"/>
    </location>
</feature>
<dbReference type="RefSeq" id="WP_103936500.1">
    <property type="nucleotide sequence ID" value="NZ_FNVO01000002.1"/>
</dbReference>
<dbReference type="PANTHER" id="PTHR33823">
    <property type="entry name" value="RNA POLYMERASE-BINDING TRANSCRIPTION FACTOR DKSA-RELATED"/>
    <property type="match status" value="1"/>
</dbReference>
<dbReference type="SUPFAM" id="SSF57716">
    <property type="entry name" value="Glucocorticoid receptor-like (DNA-binding domain)"/>
    <property type="match status" value="1"/>
</dbReference>
<keyword evidence="8" id="KW-1185">Reference proteome</keyword>
<evidence type="ECO:0000256" key="1">
    <source>
        <dbReference type="ARBA" id="ARBA00022723"/>
    </source>
</evidence>
<reference evidence="8" key="1">
    <citation type="submission" date="2016-10" db="EMBL/GenBank/DDBJ databases">
        <authorList>
            <person name="Varghese N."/>
            <person name="Submissions S."/>
        </authorList>
    </citation>
    <scope>NUCLEOTIDE SEQUENCE [LARGE SCALE GENOMIC DNA]</scope>
    <source>
        <strain evidence="8">DSM 43163</strain>
    </source>
</reference>
<dbReference type="InterPro" id="IPR000962">
    <property type="entry name" value="Znf_DskA_TraR"/>
</dbReference>
<evidence type="ECO:0000256" key="5">
    <source>
        <dbReference type="SAM" id="MobiDB-lite"/>
    </source>
</evidence>